<dbReference type="Proteomes" id="UP000828390">
    <property type="component" value="Unassembled WGS sequence"/>
</dbReference>
<accession>A0A9D4M044</accession>
<organism evidence="1 2">
    <name type="scientific">Dreissena polymorpha</name>
    <name type="common">Zebra mussel</name>
    <name type="synonym">Mytilus polymorpha</name>
    <dbReference type="NCBI Taxonomy" id="45954"/>
    <lineage>
        <taxon>Eukaryota</taxon>
        <taxon>Metazoa</taxon>
        <taxon>Spiralia</taxon>
        <taxon>Lophotrochozoa</taxon>
        <taxon>Mollusca</taxon>
        <taxon>Bivalvia</taxon>
        <taxon>Autobranchia</taxon>
        <taxon>Heteroconchia</taxon>
        <taxon>Euheterodonta</taxon>
        <taxon>Imparidentia</taxon>
        <taxon>Neoheterodontei</taxon>
        <taxon>Myida</taxon>
        <taxon>Dreissenoidea</taxon>
        <taxon>Dreissenidae</taxon>
        <taxon>Dreissena</taxon>
    </lineage>
</organism>
<protein>
    <submittedName>
        <fullName evidence="1">Uncharacterized protein</fullName>
    </submittedName>
</protein>
<dbReference type="AlphaFoldDB" id="A0A9D4M044"/>
<comment type="caution">
    <text evidence="1">The sequence shown here is derived from an EMBL/GenBank/DDBJ whole genome shotgun (WGS) entry which is preliminary data.</text>
</comment>
<reference evidence="1" key="2">
    <citation type="submission" date="2020-11" db="EMBL/GenBank/DDBJ databases">
        <authorList>
            <person name="McCartney M.A."/>
            <person name="Auch B."/>
            <person name="Kono T."/>
            <person name="Mallez S."/>
            <person name="Becker A."/>
            <person name="Gohl D.M."/>
            <person name="Silverstein K.A.T."/>
            <person name="Koren S."/>
            <person name="Bechman K.B."/>
            <person name="Herman A."/>
            <person name="Abrahante J.E."/>
            <person name="Garbe J."/>
        </authorList>
    </citation>
    <scope>NUCLEOTIDE SEQUENCE</scope>
    <source>
        <strain evidence="1">Duluth1</strain>
        <tissue evidence="1">Whole animal</tissue>
    </source>
</reference>
<name>A0A9D4M044_DREPO</name>
<proteinExistence type="predicted"/>
<reference evidence="1" key="1">
    <citation type="journal article" date="2019" name="bioRxiv">
        <title>The Genome of the Zebra Mussel, Dreissena polymorpha: A Resource for Invasive Species Research.</title>
        <authorList>
            <person name="McCartney M.A."/>
            <person name="Auch B."/>
            <person name="Kono T."/>
            <person name="Mallez S."/>
            <person name="Zhang Y."/>
            <person name="Obille A."/>
            <person name="Becker A."/>
            <person name="Abrahante J.E."/>
            <person name="Garbe J."/>
            <person name="Badalamenti J.P."/>
            <person name="Herman A."/>
            <person name="Mangelson H."/>
            <person name="Liachko I."/>
            <person name="Sullivan S."/>
            <person name="Sone E.D."/>
            <person name="Koren S."/>
            <person name="Silverstein K.A.T."/>
            <person name="Beckman K.B."/>
            <person name="Gohl D.M."/>
        </authorList>
    </citation>
    <scope>NUCLEOTIDE SEQUENCE</scope>
    <source>
        <strain evidence="1">Duluth1</strain>
        <tissue evidence="1">Whole animal</tissue>
    </source>
</reference>
<sequence length="76" mass="8703">MELPPRSLKKEVALKSVNLTPDDGEWNSLDDIIASSHDPVVNCCYFELYRFDTKPISGKHAPSDFDWFDNFADTHD</sequence>
<evidence type="ECO:0000313" key="2">
    <source>
        <dbReference type="Proteomes" id="UP000828390"/>
    </source>
</evidence>
<dbReference type="EMBL" id="JAIWYP010000002">
    <property type="protein sequence ID" value="KAH3867154.1"/>
    <property type="molecule type" value="Genomic_DNA"/>
</dbReference>
<evidence type="ECO:0000313" key="1">
    <source>
        <dbReference type="EMBL" id="KAH3867154.1"/>
    </source>
</evidence>
<gene>
    <name evidence="1" type="ORF">DPMN_030279</name>
</gene>
<keyword evidence="2" id="KW-1185">Reference proteome</keyword>